<sequence length="269" mass="28331">MASSNPAFSRNAAFGAPGAVAAGKVLSDSDLQGMFNAPSAGAQDTDRMSYEDTIFKTVLSFALLLTAAGAAWLLTPSMPFLPFLGMIVGLVLGLVNTFKKQPSPALILTYAAAEGLFVGGISQIFEQIYPGVVVQAVLATLVVVGVTLALFANGKVRASKRATKVFLVAMVGYFVFSLVNVGLVAFGAIDSPFGLSSSVTIFGIKLGLVIGVLAVLMAAYSLVLDFDFIQRGVNNRAPRKFGWSGAFGIMVTVVWLYVELLRLFAIARN</sequence>
<feature type="transmembrane region" description="Helical" evidence="1">
    <location>
        <begin position="201"/>
        <end position="220"/>
    </location>
</feature>
<dbReference type="Proteomes" id="UP000298412">
    <property type="component" value="Unassembled WGS sequence"/>
</dbReference>
<dbReference type="InterPro" id="IPR010539">
    <property type="entry name" value="BaxI_1-like"/>
</dbReference>
<dbReference type="PANTHER" id="PTHR41282">
    <property type="entry name" value="CONSERVED TRANSMEMBRANE PROTEIN-RELATED"/>
    <property type="match status" value="1"/>
</dbReference>
<feature type="transmembrane region" description="Helical" evidence="1">
    <location>
        <begin position="80"/>
        <end position="98"/>
    </location>
</feature>
<reference evidence="2 3" key="1">
    <citation type="submission" date="2019-03" db="EMBL/GenBank/DDBJ databases">
        <title>Genomics of glacier-inhabiting Cryobacterium strains.</title>
        <authorList>
            <person name="Liu Q."/>
            <person name="Xin Y.-H."/>
        </authorList>
    </citation>
    <scope>NUCLEOTIDE SEQUENCE [LARGE SCALE GENOMIC DNA]</scope>
    <source>
        <strain evidence="2 3">MDT1-3</strain>
    </source>
</reference>
<feature type="transmembrane region" description="Helical" evidence="1">
    <location>
        <begin position="165"/>
        <end position="189"/>
    </location>
</feature>
<dbReference type="EMBL" id="SOFP01000085">
    <property type="protein sequence ID" value="TFC09192.1"/>
    <property type="molecule type" value="Genomic_DNA"/>
</dbReference>
<organism evidence="2 3">
    <name type="scientific">Cryobacterium algoritolerans</name>
    <dbReference type="NCBI Taxonomy" id="1259184"/>
    <lineage>
        <taxon>Bacteria</taxon>
        <taxon>Bacillati</taxon>
        <taxon>Actinomycetota</taxon>
        <taxon>Actinomycetes</taxon>
        <taxon>Micrococcales</taxon>
        <taxon>Microbacteriaceae</taxon>
        <taxon>Cryobacterium</taxon>
    </lineage>
</organism>
<comment type="caution">
    <text evidence="2">The sequence shown here is derived from an EMBL/GenBank/DDBJ whole genome shotgun (WGS) entry which is preliminary data.</text>
</comment>
<dbReference type="RefSeq" id="WP_134569548.1">
    <property type="nucleotide sequence ID" value="NZ_SOFP01000085.1"/>
</dbReference>
<accession>A0A4R8WHN7</accession>
<protein>
    <submittedName>
        <fullName evidence="2">Bax inhibitor-1/YccA family protein</fullName>
    </submittedName>
</protein>
<feature type="transmembrane region" description="Helical" evidence="1">
    <location>
        <begin position="131"/>
        <end position="153"/>
    </location>
</feature>
<dbReference type="AlphaFoldDB" id="A0A4R8WHN7"/>
<gene>
    <name evidence="2" type="ORF">E3O19_17425</name>
</gene>
<evidence type="ECO:0000313" key="3">
    <source>
        <dbReference type="Proteomes" id="UP000298412"/>
    </source>
</evidence>
<keyword evidence="1" id="KW-1133">Transmembrane helix</keyword>
<evidence type="ECO:0000313" key="2">
    <source>
        <dbReference type="EMBL" id="TFC09192.1"/>
    </source>
</evidence>
<feature type="transmembrane region" description="Helical" evidence="1">
    <location>
        <begin position="105"/>
        <end position="125"/>
    </location>
</feature>
<dbReference type="PANTHER" id="PTHR41282:SF1">
    <property type="entry name" value="CONSERVED TRANSMEMBRANE PROTEIN-RELATED"/>
    <property type="match status" value="1"/>
</dbReference>
<dbReference type="OrthoDB" id="116480at2"/>
<feature type="transmembrane region" description="Helical" evidence="1">
    <location>
        <begin position="241"/>
        <end position="258"/>
    </location>
</feature>
<proteinExistence type="predicted"/>
<feature type="transmembrane region" description="Helical" evidence="1">
    <location>
        <begin position="54"/>
        <end position="74"/>
    </location>
</feature>
<keyword evidence="3" id="KW-1185">Reference proteome</keyword>
<dbReference type="Pfam" id="PF12811">
    <property type="entry name" value="BaxI_1"/>
    <property type="match status" value="1"/>
</dbReference>
<keyword evidence="1" id="KW-0812">Transmembrane</keyword>
<name>A0A4R8WHN7_9MICO</name>
<evidence type="ECO:0000256" key="1">
    <source>
        <dbReference type="SAM" id="Phobius"/>
    </source>
</evidence>
<keyword evidence="1" id="KW-0472">Membrane</keyword>